<evidence type="ECO:0000259" key="3">
    <source>
        <dbReference type="SMART" id="SM00903"/>
    </source>
</evidence>
<comment type="similarity">
    <text evidence="1">Belongs to the non-flavoprotein flavin reductase family.</text>
</comment>
<organism evidence="4 5">
    <name type="scientific">Cognatiyoonia sediminum</name>
    <dbReference type="NCBI Taxonomy" id="1508389"/>
    <lineage>
        <taxon>Bacteria</taxon>
        <taxon>Pseudomonadati</taxon>
        <taxon>Pseudomonadota</taxon>
        <taxon>Alphaproteobacteria</taxon>
        <taxon>Rhodobacterales</taxon>
        <taxon>Paracoccaceae</taxon>
        <taxon>Cognatiyoonia</taxon>
    </lineage>
</organism>
<dbReference type="Gene3D" id="2.30.110.10">
    <property type="entry name" value="Electron Transport, Fmn-binding Protein, Chain A"/>
    <property type="match status" value="1"/>
</dbReference>
<dbReference type="PANTHER" id="PTHR30466">
    <property type="entry name" value="FLAVIN REDUCTASE"/>
    <property type="match status" value="1"/>
</dbReference>
<name>A0A1M5LFS2_9RHOB</name>
<accession>A0A1M5LFS2</accession>
<evidence type="ECO:0000256" key="2">
    <source>
        <dbReference type="ARBA" id="ARBA00023002"/>
    </source>
</evidence>
<dbReference type="EMBL" id="FQXB01000001">
    <property type="protein sequence ID" value="SHG63800.1"/>
    <property type="molecule type" value="Genomic_DNA"/>
</dbReference>
<gene>
    <name evidence="4" type="ORF">SAMN05444003_0264</name>
</gene>
<dbReference type="InterPro" id="IPR050268">
    <property type="entry name" value="NADH-dep_flavin_reductase"/>
</dbReference>
<dbReference type="GO" id="GO:0010181">
    <property type="term" value="F:FMN binding"/>
    <property type="evidence" value="ECO:0007669"/>
    <property type="project" value="InterPro"/>
</dbReference>
<reference evidence="4 5" key="1">
    <citation type="submission" date="2016-11" db="EMBL/GenBank/DDBJ databases">
        <authorList>
            <person name="Jaros S."/>
            <person name="Januszkiewicz K."/>
            <person name="Wedrychowicz H."/>
        </authorList>
    </citation>
    <scope>NUCLEOTIDE SEQUENCE [LARGE SCALE GENOMIC DNA]</scope>
    <source>
        <strain evidence="4 5">DSM 28715</strain>
    </source>
</reference>
<dbReference type="PANTHER" id="PTHR30466:SF11">
    <property type="entry name" value="FLAVIN-DEPENDENT MONOOXYGENASE, REDUCTASE SUBUNIT HSAB"/>
    <property type="match status" value="1"/>
</dbReference>
<dbReference type="Proteomes" id="UP000184074">
    <property type="component" value="Unassembled WGS sequence"/>
</dbReference>
<feature type="domain" description="Flavin reductase like" evidence="3">
    <location>
        <begin position="22"/>
        <end position="163"/>
    </location>
</feature>
<dbReference type="SUPFAM" id="SSF50475">
    <property type="entry name" value="FMN-binding split barrel"/>
    <property type="match status" value="1"/>
</dbReference>
<keyword evidence="2" id="KW-0560">Oxidoreductase</keyword>
<evidence type="ECO:0000313" key="5">
    <source>
        <dbReference type="Proteomes" id="UP000184074"/>
    </source>
</evidence>
<evidence type="ECO:0000256" key="1">
    <source>
        <dbReference type="ARBA" id="ARBA00008898"/>
    </source>
</evidence>
<evidence type="ECO:0000313" key="4">
    <source>
        <dbReference type="EMBL" id="SHG63800.1"/>
    </source>
</evidence>
<dbReference type="STRING" id="1508389.SAMN05444003_0264"/>
<dbReference type="GO" id="GO:0042602">
    <property type="term" value="F:riboflavin reductase (NADPH) activity"/>
    <property type="evidence" value="ECO:0007669"/>
    <property type="project" value="TreeGrafter"/>
</dbReference>
<protein>
    <submittedName>
        <fullName evidence="4">NADH-FMN oxidoreductase RutF, flavin reductase (DIM6/NTAB) family</fullName>
    </submittedName>
</protein>
<dbReference type="InterPro" id="IPR012349">
    <property type="entry name" value="Split_barrel_FMN-bd"/>
</dbReference>
<dbReference type="SMART" id="SM00903">
    <property type="entry name" value="Flavin_Reduct"/>
    <property type="match status" value="1"/>
</dbReference>
<keyword evidence="5" id="KW-1185">Reference proteome</keyword>
<dbReference type="RefSeq" id="WP_207548124.1">
    <property type="nucleotide sequence ID" value="NZ_FQXB01000001.1"/>
</dbReference>
<dbReference type="AlphaFoldDB" id="A0A1M5LFS2"/>
<sequence>MDAGTIASFDPSTDAGSFRGALGTFVTGVTLVTTDSPEGPIGIVANSFASVSLDPPLVLWSPAKASKRFEHFAGSRRFAIHVLSADQRDVCAAFAKSKTAFDSVTWTKSHCGMPLIYGALATFECNLHATHDAGDHVIIVGEVTRCTHSTGTPLVFHGGKYGEFNET</sequence>
<dbReference type="InterPro" id="IPR002563">
    <property type="entry name" value="Flavin_Rdtase-like_dom"/>
</dbReference>
<proteinExistence type="inferred from homology"/>
<dbReference type="Pfam" id="PF01613">
    <property type="entry name" value="Flavin_Reduct"/>
    <property type="match status" value="1"/>
</dbReference>